<keyword evidence="1" id="KW-0378">Hydrolase</keyword>
<gene>
    <name evidence="3" type="ORF">ACFLIM_34265</name>
</gene>
<organism evidence="3 4">
    <name type="scientific">Nonomuraea marmarensis</name>
    <dbReference type="NCBI Taxonomy" id="3351344"/>
    <lineage>
        <taxon>Bacteria</taxon>
        <taxon>Bacillati</taxon>
        <taxon>Actinomycetota</taxon>
        <taxon>Actinomycetes</taxon>
        <taxon>Streptosporangiales</taxon>
        <taxon>Streptosporangiaceae</taxon>
        <taxon>Nonomuraea</taxon>
    </lineage>
</organism>
<dbReference type="InterPro" id="IPR029033">
    <property type="entry name" value="His_PPase_superfam"/>
</dbReference>
<comment type="caution">
    <text evidence="3">The sequence shown here is derived from an EMBL/GenBank/DDBJ whole genome shotgun (WGS) entry which is preliminary data.</text>
</comment>
<reference evidence="3 4" key="1">
    <citation type="submission" date="2024-10" db="EMBL/GenBank/DDBJ databases">
        <authorList>
            <person name="Topkara A.R."/>
            <person name="Saygin H."/>
        </authorList>
    </citation>
    <scope>NUCLEOTIDE SEQUENCE [LARGE SCALE GENOMIC DNA]</scope>
    <source>
        <strain evidence="3 4">M3C6</strain>
    </source>
</reference>
<sequence>MTRYLYLTRHGEASPDGSLTDAGRRQATLLGERLQGISFAAVHHGPLPRVTQTAELIGEQLPGIPLARPQPLQRRPDRHQVRPGPPVLGALLQRHGAPAA</sequence>
<dbReference type="CDD" id="cd07067">
    <property type="entry name" value="HP_PGM_like"/>
    <property type="match status" value="1"/>
</dbReference>
<dbReference type="PANTHER" id="PTHR20935:SF0">
    <property type="entry name" value="SERINE_THREONINE-PROTEIN PHOSPHATASE PGAM5, MITOCHONDRIAL"/>
    <property type="match status" value="1"/>
</dbReference>
<accession>A0ABW7ALR1</accession>
<dbReference type="EMBL" id="JBICRM010000027">
    <property type="protein sequence ID" value="MFG1708282.1"/>
    <property type="molecule type" value="Genomic_DNA"/>
</dbReference>
<evidence type="ECO:0000256" key="2">
    <source>
        <dbReference type="SAM" id="MobiDB-lite"/>
    </source>
</evidence>
<dbReference type="RefSeq" id="WP_393172519.1">
    <property type="nucleotide sequence ID" value="NZ_JBICRM010000027.1"/>
</dbReference>
<name>A0ABW7ALR1_9ACTN</name>
<evidence type="ECO:0000313" key="4">
    <source>
        <dbReference type="Proteomes" id="UP001603978"/>
    </source>
</evidence>
<evidence type="ECO:0000313" key="3">
    <source>
        <dbReference type="EMBL" id="MFG1708282.1"/>
    </source>
</evidence>
<proteinExistence type="predicted"/>
<protein>
    <submittedName>
        <fullName evidence="3">Histidine phosphatase family protein</fullName>
    </submittedName>
</protein>
<dbReference type="InterPro" id="IPR013078">
    <property type="entry name" value="His_Pase_superF_clade-1"/>
</dbReference>
<feature type="region of interest" description="Disordered" evidence="2">
    <location>
        <begin position="64"/>
        <end position="100"/>
    </location>
</feature>
<dbReference type="PANTHER" id="PTHR20935">
    <property type="entry name" value="PHOSPHOGLYCERATE MUTASE-RELATED"/>
    <property type="match status" value="1"/>
</dbReference>
<evidence type="ECO:0000256" key="1">
    <source>
        <dbReference type="ARBA" id="ARBA00022801"/>
    </source>
</evidence>
<dbReference type="Pfam" id="PF00300">
    <property type="entry name" value="His_Phos_1"/>
    <property type="match status" value="1"/>
</dbReference>
<dbReference type="Gene3D" id="3.40.50.1240">
    <property type="entry name" value="Phosphoglycerate mutase-like"/>
    <property type="match status" value="1"/>
</dbReference>
<dbReference type="Proteomes" id="UP001603978">
    <property type="component" value="Unassembled WGS sequence"/>
</dbReference>
<dbReference type="SUPFAM" id="SSF53254">
    <property type="entry name" value="Phosphoglycerate mutase-like"/>
    <property type="match status" value="1"/>
</dbReference>
<keyword evidence="4" id="KW-1185">Reference proteome</keyword>
<dbReference type="InterPro" id="IPR051021">
    <property type="entry name" value="Mito_Ser/Thr_phosphatase"/>
</dbReference>